<evidence type="ECO:0000313" key="11">
    <source>
        <dbReference type="Proteomes" id="UP000029859"/>
    </source>
</evidence>
<accession>A0A099T0K7</accession>
<dbReference type="InterPro" id="IPR025857">
    <property type="entry name" value="MacB_PCD"/>
</dbReference>
<dbReference type="InterPro" id="IPR050250">
    <property type="entry name" value="Macrolide_Exporter_MacB"/>
</dbReference>
<dbReference type="Pfam" id="PF02687">
    <property type="entry name" value="FtsX"/>
    <property type="match status" value="1"/>
</dbReference>
<evidence type="ECO:0000256" key="6">
    <source>
        <dbReference type="ARBA" id="ARBA00038076"/>
    </source>
</evidence>
<evidence type="ECO:0000259" key="9">
    <source>
        <dbReference type="Pfam" id="PF12704"/>
    </source>
</evidence>
<keyword evidence="11" id="KW-1185">Reference proteome</keyword>
<dbReference type="GO" id="GO:0005886">
    <property type="term" value="C:plasma membrane"/>
    <property type="evidence" value="ECO:0007669"/>
    <property type="project" value="UniProtKB-SubCell"/>
</dbReference>
<evidence type="ECO:0000313" key="10">
    <source>
        <dbReference type="EMBL" id="KGK97756.1"/>
    </source>
</evidence>
<proteinExistence type="inferred from homology"/>
<dbReference type="Pfam" id="PF12704">
    <property type="entry name" value="MacB_PCD"/>
    <property type="match status" value="1"/>
</dbReference>
<reference evidence="10 11" key="1">
    <citation type="submission" date="2014-09" db="EMBL/GenBank/DDBJ databases">
        <title>Draft genome sequence of an obligately methylotrophic methanogen, Methanococcoides methylutens, isolated from marine sediment.</title>
        <authorList>
            <person name="Guan Y."/>
            <person name="Ngugi D.K."/>
            <person name="Blom J."/>
            <person name="Ali S."/>
            <person name="Ferry J.G."/>
            <person name="Stingl U."/>
        </authorList>
    </citation>
    <scope>NUCLEOTIDE SEQUENCE [LARGE SCALE GENOMIC DNA]</scope>
    <source>
        <strain evidence="10 11">DSM 2657</strain>
    </source>
</reference>
<dbReference type="PANTHER" id="PTHR30572:SF4">
    <property type="entry name" value="ABC TRANSPORTER PERMEASE YTRF"/>
    <property type="match status" value="1"/>
</dbReference>
<dbReference type="InterPro" id="IPR003838">
    <property type="entry name" value="ABC3_permease_C"/>
</dbReference>
<evidence type="ECO:0000256" key="1">
    <source>
        <dbReference type="ARBA" id="ARBA00004651"/>
    </source>
</evidence>
<dbReference type="EMBL" id="JRHO01000014">
    <property type="protein sequence ID" value="KGK97756.1"/>
    <property type="molecule type" value="Genomic_DNA"/>
</dbReference>
<feature type="domain" description="MacB-like periplasmic core" evidence="9">
    <location>
        <begin position="22"/>
        <end position="239"/>
    </location>
</feature>
<feature type="transmembrane region" description="Helical" evidence="7">
    <location>
        <begin position="282"/>
        <end position="307"/>
    </location>
</feature>
<dbReference type="GO" id="GO:0022857">
    <property type="term" value="F:transmembrane transporter activity"/>
    <property type="evidence" value="ECO:0007669"/>
    <property type="project" value="TreeGrafter"/>
</dbReference>
<evidence type="ECO:0000256" key="3">
    <source>
        <dbReference type="ARBA" id="ARBA00022692"/>
    </source>
</evidence>
<comment type="subcellular location">
    <subcellularLocation>
        <location evidence="1">Cell membrane</location>
        <topology evidence="1">Multi-pass membrane protein</topology>
    </subcellularLocation>
</comment>
<dbReference type="PANTHER" id="PTHR30572">
    <property type="entry name" value="MEMBRANE COMPONENT OF TRANSPORTER-RELATED"/>
    <property type="match status" value="1"/>
</dbReference>
<dbReference type="AlphaFoldDB" id="A0A099T0K7"/>
<evidence type="ECO:0000259" key="8">
    <source>
        <dbReference type="Pfam" id="PF02687"/>
    </source>
</evidence>
<evidence type="ECO:0000256" key="4">
    <source>
        <dbReference type="ARBA" id="ARBA00022989"/>
    </source>
</evidence>
<name>A0A099T0K7_METMT</name>
<gene>
    <name evidence="10" type="ORF">LI82_08235</name>
</gene>
<dbReference type="RefSeq" id="WP_048194798.1">
    <property type="nucleotide sequence ID" value="NZ_CAAGSM010000005.1"/>
</dbReference>
<keyword evidence="3 7" id="KW-0812">Transmembrane</keyword>
<evidence type="ECO:0000256" key="2">
    <source>
        <dbReference type="ARBA" id="ARBA00022475"/>
    </source>
</evidence>
<keyword evidence="2" id="KW-1003">Cell membrane</keyword>
<feature type="domain" description="ABC3 transporter permease C-terminal" evidence="8">
    <location>
        <begin position="287"/>
        <end position="399"/>
    </location>
</feature>
<comment type="caution">
    <text evidence="10">The sequence shown here is derived from an EMBL/GenBank/DDBJ whole genome shotgun (WGS) entry which is preliminary data.</text>
</comment>
<dbReference type="Proteomes" id="UP000029859">
    <property type="component" value="Unassembled WGS sequence"/>
</dbReference>
<comment type="similarity">
    <text evidence="6">Belongs to the ABC-4 integral membrane protein family.</text>
</comment>
<protein>
    <submittedName>
        <fullName evidence="10">ABC transporter permease</fullName>
    </submittedName>
</protein>
<feature type="transmembrane region" description="Helical" evidence="7">
    <location>
        <begin position="369"/>
        <end position="389"/>
    </location>
</feature>
<sequence>MVSLRQSLEIATGSIFNSKLRSTLTTLGIVIGVAAVIANVAIGASFNQYFDEEIGTIGSNFIYVGAGANEANVLFDNELEVVRNTPGVVRASPLNEQVAEVTYMSDSRRVTVIGVTGDYDEVANIQLSEGSFIKDNDQYVAVIGNEVSEDTFERRLANKNSIDITFRTRDGEEITQTFQVKGIVEKSEASFISTGLDSDTSIFVPISTMNEILSVNDYSGIFAEGESIDTVTETSDEIDKRLGRYMGISSRDMEKDDVKPYFIVDQQELLEEAGSLSDALTALLTAVALISLVVGSIGIMNIMLVTVTERTSEIGLMKAIGYSNYDVLTMFIVESAVVGTIGGVIGVVLGCVGAYGAATFMGLPVVLPATKIFAGFVISILVGLIAGAYPANKAAKMKPVDALRHD</sequence>
<feature type="transmembrane region" description="Helical" evidence="7">
    <location>
        <begin position="24"/>
        <end position="46"/>
    </location>
</feature>
<keyword evidence="5 7" id="KW-0472">Membrane</keyword>
<feature type="transmembrane region" description="Helical" evidence="7">
    <location>
        <begin position="328"/>
        <end position="357"/>
    </location>
</feature>
<keyword evidence="4 7" id="KW-1133">Transmembrane helix</keyword>
<organism evidence="10 11">
    <name type="scientific">Methanococcoides methylutens</name>
    <dbReference type="NCBI Taxonomy" id="2226"/>
    <lineage>
        <taxon>Archaea</taxon>
        <taxon>Methanobacteriati</taxon>
        <taxon>Methanobacteriota</taxon>
        <taxon>Stenosarchaea group</taxon>
        <taxon>Methanomicrobia</taxon>
        <taxon>Methanosarcinales</taxon>
        <taxon>Methanosarcinaceae</taxon>
        <taxon>Methanococcoides</taxon>
    </lineage>
</organism>
<evidence type="ECO:0000256" key="7">
    <source>
        <dbReference type="SAM" id="Phobius"/>
    </source>
</evidence>
<evidence type="ECO:0000256" key="5">
    <source>
        <dbReference type="ARBA" id="ARBA00023136"/>
    </source>
</evidence>
<dbReference type="OrthoDB" id="11469at2157"/>